<gene>
    <name evidence="1" type="ORF">SAMN04487788_2777</name>
</gene>
<reference evidence="1 2" key="1">
    <citation type="submission" date="2016-10" db="EMBL/GenBank/DDBJ databases">
        <authorList>
            <person name="de Groot N.N."/>
        </authorList>
    </citation>
    <scope>NUCLEOTIDE SEQUENCE [LARGE SCALE GENOMIC DNA]</scope>
    <source>
        <strain evidence="1 2">StLB037</strain>
    </source>
</reference>
<evidence type="ECO:0000313" key="2">
    <source>
        <dbReference type="Proteomes" id="UP000186456"/>
    </source>
</evidence>
<accession>A0A1H0RC29</accession>
<protein>
    <submittedName>
        <fullName evidence="1">Uncharacterized protein</fullName>
    </submittedName>
</protein>
<dbReference type="AlphaFoldDB" id="A0A1H0RC29"/>
<name>A0A1H0RC29_MICTS</name>
<sequence>MGFGPGLLAEVEIGLLRRTTDAETWVIVETGIGASVSLPVSAVRELAIGLQEEGELVALLAPEPETH</sequence>
<evidence type="ECO:0000313" key="1">
    <source>
        <dbReference type="EMBL" id="SDP26478.1"/>
    </source>
</evidence>
<dbReference type="Proteomes" id="UP000186456">
    <property type="component" value="Unassembled WGS sequence"/>
</dbReference>
<dbReference type="EMBL" id="FNJN01000006">
    <property type="protein sequence ID" value="SDP26478.1"/>
    <property type="molecule type" value="Genomic_DNA"/>
</dbReference>
<organism evidence="1 2">
    <name type="scientific">Microbacterium testaceum (strain StLB037)</name>
    <dbReference type="NCBI Taxonomy" id="979556"/>
    <lineage>
        <taxon>Bacteria</taxon>
        <taxon>Bacillati</taxon>
        <taxon>Actinomycetota</taxon>
        <taxon>Actinomycetes</taxon>
        <taxon>Micrococcales</taxon>
        <taxon>Microbacteriaceae</taxon>
        <taxon>Microbacterium</taxon>
    </lineage>
</organism>
<proteinExistence type="predicted"/>
<dbReference type="RefSeq" id="WP_074696459.1">
    <property type="nucleotide sequence ID" value="NZ_FNJN01000006.1"/>
</dbReference>